<protein>
    <recommendedName>
        <fullName evidence="3">Metal-dependent HD superfamily phosphohydrolase</fullName>
    </recommendedName>
</protein>
<evidence type="ECO:0008006" key="3">
    <source>
        <dbReference type="Google" id="ProtNLM"/>
    </source>
</evidence>
<dbReference type="InterPro" id="IPR009218">
    <property type="entry name" value="HD_phosphohydro"/>
</dbReference>
<dbReference type="Proteomes" id="UP000447545">
    <property type="component" value="Unassembled WGS sequence"/>
</dbReference>
<dbReference type="PANTHER" id="PTHR21174:SF0">
    <property type="entry name" value="HD PHOSPHOHYDROLASE FAMILY PROTEIN-RELATED"/>
    <property type="match status" value="1"/>
</dbReference>
<dbReference type="PIRSF" id="PIRSF035170">
    <property type="entry name" value="HD_phosphohydro"/>
    <property type="match status" value="1"/>
</dbReference>
<evidence type="ECO:0000313" key="1">
    <source>
        <dbReference type="EMBL" id="MTE26990.1"/>
    </source>
</evidence>
<comment type="caution">
    <text evidence="1">The sequence shown here is derived from an EMBL/GenBank/DDBJ whole genome shotgun (WGS) entry which is preliminary data.</text>
</comment>
<dbReference type="Gene3D" id="1.10.3210.10">
    <property type="entry name" value="Hypothetical protein af1432"/>
    <property type="match status" value="1"/>
</dbReference>
<name>A0A7K1GCG6_9FLAO</name>
<sequence>MLSQAEDFKSHIEDYDVLVFAIWYHDIIYKSTKKDNEVKSALFAKKALKSLNFNEKRIENIENLIISTKKHQIILDENDDNAYLLDFDSSILGSDWKTYQNYTQQIRKEYKIYPEFMYKPGRKKVLQHFLERETLYFTEVYQDKFETQARENIIKELKLL</sequence>
<proteinExistence type="predicted"/>
<organism evidence="1 2">
    <name type="scientific">Winogradskyella ouciana</name>
    <dbReference type="NCBI Taxonomy" id="2608631"/>
    <lineage>
        <taxon>Bacteria</taxon>
        <taxon>Pseudomonadati</taxon>
        <taxon>Bacteroidota</taxon>
        <taxon>Flavobacteriia</taxon>
        <taxon>Flavobacteriales</taxon>
        <taxon>Flavobacteriaceae</taxon>
        <taxon>Winogradskyella</taxon>
    </lineage>
</organism>
<reference evidence="1 2" key="1">
    <citation type="submission" date="2019-11" db="EMBL/GenBank/DDBJ databases">
        <title>Winogradskyella ouciana sp. nov., isolated from the hadal seawater of the Mariana Trench.</title>
        <authorList>
            <person name="Liu R."/>
        </authorList>
    </citation>
    <scope>NUCLEOTIDE SEQUENCE [LARGE SCALE GENOMIC DNA]</scope>
    <source>
        <strain evidence="1 2">ZXX205</strain>
    </source>
</reference>
<accession>A0A7K1GCG6</accession>
<evidence type="ECO:0000313" key="2">
    <source>
        <dbReference type="Proteomes" id="UP000447545"/>
    </source>
</evidence>
<gene>
    <name evidence="1" type="ORF">F1003_08645</name>
</gene>
<dbReference type="EMBL" id="WJYA01000005">
    <property type="protein sequence ID" value="MTE26990.1"/>
    <property type="molecule type" value="Genomic_DNA"/>
</dbReference>
<keyword evidence="2" id="KW-1185">Reference proteome</keyword>
<dbReference type="PANTHER" id="PTHR21174">
    <property type="match status" value="1"/>
</dbReference>
<dbReference type="SUPFAM" id="SSF109604">
    <property type="entry name" value="HD-domain/PDEase-like"/>
    <property type="match status" value="1"/>
</dbReference>
<dbReference type="AlphaFoldDB" id="A0A7K1GCG6"/>